<comment type="caution">
    <text evidence="2">The sequence shown here is derived from an EMBL/GenBank/DDBJ whole genome shotgun (WGS) entry which is preliminary data.</text>
</comment>
<dbReference type="AlphaFoldDB" id="A0A3E1K694"/>
<evidence type="ECO:0000313" key="2">
    <source>
        <dbReference type="EMBL" id="RFF29488.1"/>
    </source>
</evidence>
<dbReference type="RefSeq" id="WP_116651514.1">
    <property type="nucleotide sequence ID" value="NZ_QUZK01000046.1"/>
</dbReference>
<gene>
    <name evidence="2" type="ORF">DZC52_12660</name>
</gene>
<keyword evidence="3" id="KW-1185">Reference proteome</keyword>
<feature type="transmembrane region" description="Helical" evidence="1">
    <location>
        <begin position="66"/>
        <end position="87"/>
    </location>
</feature>
<keyword evidence="1" id="KW-0472">Membrane</keyword>
<sequence length="126" mass="14224">MIEYLLCWFLLAAVGVANGTLRQYTYGRRLSELAAHQVSTFTAIVLTGLLVWGVSSLWPLASIGQAWLVGAVWLAATMAFEFGFGHYVVGHSWEKLLRDYNLRQGRLWLLVLVWTLVMPPLFHTLS</sequence>
<feature type="transmembrane region" description="Helical" evidence="1">
    <location>
        <begin position="107"/>
        <end position="125"/>
    </location>
</feature>
<dbReference type="EMBL" id="QUZK01000046">
    <property type="protein sequence ID" value="RFF29488.1"/>
    <property type="molecule type" value="Genomic_DNA"/>
</dbReference>
<dbReference type="Proteomes" id="UP000260351">
    <property type="component" value="Unassembled WGS sequence"/>
</dbReference>
<keyword evidence="1" id="KW-1133">Transmembrane helix</keyword>
<keyword evidence="1" id="KW-0812">Transmembrane</keyword>
<evidence type="ECO:0000256" key="1">
    <source>
        <dbReference type="SAM" id="Phobius"/>
    </source>
</evidence>
<accession>A0A3E1K694</accession>
<name>A0A3E1K694_9GAMM</name>
<dbReference type="OrthoDB" id="5194395at2"/>
<protein>
    <submittedName>
        <fullName evidence="2">Uncharacterized protein</fullName>
    </submittedName>
</protein>
<organism evidence="2 3">
    <name type="scientific">Wenzhouxiangella sediminis</name>
    <dbReference type="NCBI Taxonomy" id="1792836"/>
    <lineage>
        <taxon>Bacteria</taxon>
        <taxon>Pseudomonadati</taxon>
        <taxon>Pseudomonadota</taxon>
        <taxon>Gammaproteobacteria</taxon>
        <taxon>Chromatiales</taxon>
        <taxon>Wenzhouxiangellaceae</taxon>
        <taxon>Wenzhouxiangella</taxon>
    </lineage>
</organism>
<reference evidence="2 3" key="1">
    <citation type="submission" date="2018-08" db="EMBL/GenBank/DDBJ databases">
        <title>Wenzhouxiangella salilacus sp. nov., a novel bacterium isolated from a saline lake in Xinjiang Province, China.</title>
        <authorList>
            <person name="Han S."/>
        </authorList>
    </citation>
    <scope>NUCLEOTIDE SEQUENCE [LARGE SCALE GENOMIC DNA]</scope>
    <source>
        <strain evidence="2 3">XDB06</strain>
    </source>
</reference>
<evidence type="ECO:0000313" key="3">
    <source>
        <dbReference type="Proteomes" id="UP000260351"/>
    </source>
</evidence>
<proteinExistence type="predicted"/>
<feature type="transmembrane region" description="Helical" evidence="1">
    <location>
        <begin position="35"/>
        <end position="54"/>
    </location>
</feature>